<proteinExistence type="predicted"/>
<evidence type="ECO:0000313" key="2">
    <source>
        <dbReference type="Proteomes" id="UP001231649"/>
    </source>
</evidence>
<accession>A0ACC2QAQ7</accession>
<keyword evidence="2" id="KW-1185">Reference proteome</keyword>
<reference evidence="1" key="1">
    <citation type="submission" date="2023-03" db="EMBL/GenBank/DDBJ databases">
        <title>Chromosome-level genomes of two armyworms, Mythimna separata and Mythimna loreyi, provide insights into the biosynthesis and reception of sex pheromones.</title>
        <authorList>
            <person name="Zhao H."/>
        </authorList>
    </citation>
    <scope>NUCLEOTIDE SEQUENCE</scope>
    <source>
        <strain evidence="1">BeijingLab</strain>
    </source>
</reference>
<dbReference type="Proteomes" id="UP001231649">
    <property type="component" value="Chromosome 21"/>
</dbReference>
<protein>
    <submittedName>
        <fullName evidence="1">Uncharacterized protein</fullName>
    </submittedName>
</protein>
<organism evidence="1 2">
    <name type="scientific">Mythimna loreyi</name>
    <dbReference type="NCBI Taxonomy" id="667449"/>
    <lineage>
        <taxon>Eukaryota</taxon>
        <taxon>Metazoa</taxon>
        <taxon>Ecdysozoa</taxon>
        <taxon>Arthropoda</taxon>
        <taxon>Hexapoda</taxon>
        <taxon>Insecta</taxon>
        <taxon>Pterygota</taxon>
        <taxon>Neoptera</taxon>
        <taxon>Endopterygota</taxon>
        <taxon>Lepidoptera</taxon>
        <taxon>Glossata</taxon>
        <taxon>Ditrysia</taxon>
        <taxon>Noctuoidea</taxon>
        <taxon>Noctuidae</taxon>
        <taxon>Noctuinae</taxon>
        <taxon>Hadenini</taxon>
        <taxon>Mythimna</taxon>
    </lineage>
</organism>
<sequence>MFNKLGIFLFWLTVLQVSARYKSVEPDYIENENNPEASEVSSSASRIVSGWDALPGQHPHHAALRMVNSAGSVARCGGSIIAKEWVLTSANCIANQIFIVVRAGVVSLLNPEYVFETNKRYTHPLFNVLVTSRQTNNIGLVKLERPVVYTRLLKPIRIQSSADAYRSYENEQVYTSGHGRTWTNGPLSDVLQWVYLRVISNSQCMRTYTGNIIVNTTICAQYFNVTSQSTCQNDNGGPLVHVGSNGVPTLIGVTSFVNTANCHSGAPIAFTRPGPYLAWFEEVTGIDFENLHEDIDDPTTSSSITPESDEQTSPDSTTEFITTTPGDPFTDYPTADNTAPSDETTPEDSITEDPSDVNTIEPEEEDTEDADSSESNEDDDMVQLLKRLVVNVKVKVALSKYNVTKEVGHDSSILKH</sequence>
<name>A0ACC2QAQ7_9NEOP</name>
<evidence type="ECO:0000313" key="1">
    <source>
        <dbReference type="EMBL" id="KAJ8712706.1"/>
    </source>
</evidence>
<gene>
    <name evidence="1" type="ORF">PYW08_008010</name>
</gene>
<comment type="caution">
    <text evidence="1">The sequence shown here is derived from an EMBL/GenBank/DDBJ whole genome shotgun (WGS) entry which is preliminary data.</text>
</comment>
<dbReference type="EMBL" id="CM056797">
    <property type="protein sequence ID" value="KAJ8712706.1"/>
    <property type="molecule type" value="Genomic_DNA"/>
</dbReference>